<dbReference type="Gene3D" id="1.10.10.1450">
    <property type="match status" value="1"/>
</dbReference>
<evidence type="ECO:0000313" key="2">
    <source>
        <dbReference type="EMBL" id="GFQ83065.1"/>
    </source>
</evidence>
<reference evidence="2" key="1">
    <citation type="submission" date="2020-07" db="EMBL/GenBank/DDBJ databases">
        <title>Multicomponent nature underlies the extraordinary mechanical properties of spider dragline silk.</title>
        <authorList>
            <person name="Kono N."/>
            <person name="Nakamura H."/>
            <person name="Mori M."/>
            <person name="Yoshida Y."/>
            <person name="Ohtoshi R."/>
            <person name="Malay A.D."/>
            <person name="Moran D.A.P."/>
            <person name="Tomita M."/>
            <person name="Numata K."/>
            <person name="Arakawa K."/>
        </authorList>
    </citation>
    <scope>NUCLEOTIDE SEQUENCE</scope>
</reference>
<comment type="caution">
    <text evidence="2">The sequence shown here is derived from an EMBL/GenBank/DDBJ whole genome shotgun (WGS) entry which is preliminary data.</text>
</comment>
<gene>
    <name evidence="2" type="ORF">TNCT_392981</name>
</gene>
<evidence type="ECO:0000313" key="3">
    <source>
        <dbReference type="Proteomes" id="UP000887116"/>
    </source>
</evidence>
<dbReference type="AlphaFoldDB" id="A0A8X6FKD8"/>
<dbReference type="EMBL" id="BMAO01022607">
    <property type="protein sequence ID" value="GFQ83065.1"/>
    <property type="molecule type" value="Genomic_DNA"/>
</dbReference>
<sequence>MLKMKVMKEKIWYILQFFLGKAKNASQATDIVNGVYGADTITTNYVKIWFHQFHPGMPIIENVDKITKIISMLVVIASPIT</sequence>
<keyword evidence="3" id="KW-1185">Reference proteome</keyword>
<proteinExistence type="predicted"/>
<name>A0A8X6FKD8_TRICU</name>
<dbReference type="Proteomes" id="UP000887116">
    <property type="component" value="Unassembled WGS sequence"/>
</dbReference>
<evidence type="ECO:0000259" key="1">
    <source>
        <dbReference type="Pfam" id="PF17906"/>
    </source>
</evidence>
<organism evidence="2 3">
    <name type="scientific">Trichonephila clavata</name>
    <name type="common">Joro spider</name>
    <name type="synonym">Nephila clavata</name>
    <dbReference type="NCBI Taxonomy" id="2740835"/>
    <lineage>
        <taxon>Eukaryota</taxon>
        <taxon>Metazoa</taxon>
        <taxon>Ecdysozoa</taxon>
        <taxon>Arthropoda</taxon>
        <taxon>Chelicerata</taxon>
        <taxon>Arachnida</taxon>
        <taxon>Araneae</taxon>
        <taxon>Araneomorphae</taxon>
        <taxon>Entelegynae</taxon>
        <taxon>Araneoidea</taxon>
        <taxon>Nephilidae</taxon>
        <taxon>Trichonephila</taxon>
    </lineage>
</organism>
<protein>
    <recommendedName>
        <fullName evidence="1">Mos1 transposase HTH domain-containing protein</fullName>
    </recommendedName>
</protein>
<accession>A0A8X6FKD8</accession>
<dbReference type="Pfam" id="PF17906">
    <property type="entry name" value="HTH_48"/>
    <property type="match status" value="1"/>
</dbReference>
<feature type="domain" description="Mos1 transposase HTH" evidence="1">
    <location>
        <begin position="8"/>
        <end position="56"/>
    </location>
</feature>
<dbReference type="InterPro" id="IPR041426">
    <property type="entry name" value="Mos1_HTH"/>
</dbReference>
<dbReference type="OrthoDB" id="6760097at2759"/>